<dbReference type="EMBL" id="CM047737">
    <property type="protein sequence ID" value="KAJ0047818.1"/>
    <property type="molecule type" value="Genomic_DNA"/>
</dbReference>
<protein>
    <submittedName>
        <fullName evidence="1">Uncharacterized protein</fullName>
    </submittedName>
</protein>
<reference evidence="2" key="1">
    <citation type="journal article" date="2023" name="G3 (Bethesda)">
        <title>Genome assembly and association tests identify interacting loci associated with vigor, precocity, and sex in interspecific pistachio rootstocks.</title>
        <authorList>
            <person name="Palmer W."/>
            <person name="Jacygrad E."/>
            <person name="Sagayaradj S."/>
            <person name="Cavanaugh K."/>
            <person name="Han R."/>
            <person name="Bertier L."/>
            <person name="Beede B."/>
            <person name="Kafkas S."/>
            <person name="Golino D."/>
            <person name="Preece J."/>
            <person name="Michelmore R."/>
        </authorList>
    </citation>
    <scope>NUCLEOTIDE SEQUENCE [LARGE SCALE GENOMIC DNA]</scope>
</reference>
<proteinExistence type="predicted"/>
<accession>A0ACC0Z9G8</accession>
<keyword evidence="2" id="KW-1185">Reference proteome</keyword>
<evidence type="ECO:0000313" key="1">
    <source>
        <dbReference type="EMBL" id="KAJ0047818.1"/>
    </source>
</evidence>
<name>A0ACC0Z9G8_9ROSI</name>
<evidence type="ECO:0000313" key="2">
    <source>
        <dbReference type="Proteomes" id="UP001163603"/>
    </source>
</evidence>
<dbReference type="Proteomes" id="UP001163603">
    <property type="component" value="Chromosome 2"/>
</dbReference>
<sequence>MAGYKKQPRSDRNSIKYRLNPVEGASFELSDFVREEYAPAPSDDDKQLNRISESKSQKILTTTELISTFGHIWDHANRLAVYQPKANLTDDQTGCKKEISRNLDKEENGWAPLSPDSKYFCVHVKSAGRFFPMVRPDLEFLKVTQKMSVFESWSFLRGGMNLANGICGGRGLTSLGIPYELGSIYRWRNETVPAGHPHADDSTEIENRTAGEHCIPGNTTGCARGVISGDTNSPACMQATEYANSCSDLNKSKDPSSCVNSELVMDRGTTRSLLSDYFLKDVDDIKVDGKTLRAHCSSLYADYCINSLALCNDPCENCHLTEDDVLLEKKSNQPERVVRENENRIEFPSHKLEKPHFALAKQEHAFAGAMAGIFVSLCLHPVDTIKTVIQTCRAEQKSICYIGRSIVSERGLTGLYRGIASNIASSAPISAVYTFTYESVKGALLPHFPKEFHSLAHCIAGGCASVATSFIFTPSEHIKQQMQVGSHYHNCWNALIGVIKKGGLPSLYAGWGAVLCRNVPHSIIKVINLICLFGLCSRAVYLESKLLKKIRVISIDRRSTQHNTNGFSNLLLQLVCGGLAGSTAALFTTPFDVVKTRLQTQIPGSISQYNSVYHALQEIGKREGLKGLYRGLIPRLVMYMSQGAIFFGSYEFFKHLFSLDVPQLNAPRILHEHTKQDKAVSSVPTPSSASTAVLSPS</sequence>
<organism evidence="1 2">
    <name type="scientific">Pistacia integerrima</name>
    <dbReference type="NCBI Taxonomy" id="434235"/>
    <lineage>
        <taxon>Eukaryota</taxon>
        <taxon>Viridiplantae</taxon>
        <taxon>Streptophyta</taxon>
        <taxon>Embryophyta</taxon>
        <taxon>Tracheophyta</taxon>
        <taxon>Spermatophyta</taxon>
        <taxon>Magnoliopsida</taxon>
        <taxon>eudicotyledons</taxon>
        <taxon>Gunneridae</taxon>
        <taxon>Pentapetalae</taxon>
        <taxon>rosids</taxon>
        <taxon>malvids</taxon>
        <taxon>Sapindales</taxon>
        <taxon>Anacardiaceae</taxon>
        <taxon>Pistacia</taxon>
    </lineage>
</organism>
<gene>
    <name evidence="1" type="ORF">Pint_15162</name>
</gene>
<comment type="caution">
    <text evidence="1">The sequence shown here is derived from an EMBL/GenBank/DDBJ whole genome shotgun (WGS) entry which is preliminary data.</text>
</comment>